<dbReference type="InterPro" id="IPR029058">
    <property type="entry name" value="AB_hydrolase_fold"/>
</dbReference>
<reference evidence="5" key="1">
    <citation type="submission" date="2016-06" db="EMBL/GenBank/DDBJ databases">
        <authorList>
            <person name="Varghese N."/>
            <person name="Submissions Spin"/>
        </authorList>
    </citation>
    <scope>NUCLEOTIDE SEQUENCE [LARGE SCALE GENOMIC DNA]</scope>
    <source>
        <strain evidence="5">DSM 44100</strain>
    </source>
</reference>
<dbReference type="STRING" id="121616.GA0070216_1243"/>
<sequence>MYRRNFLRLGVAGVATVGAGSVFGPWQAHAGPVRPLRAAPTTPFAVGVRQYNWMRGSRRITTFVYYPATGAPGGNPVTNAPVAPGVFPVCAYQHGLGGTPQGALSVIRPLAAAGFIVPAVSVPSVGIGDTYNGELPRDNSEAITRTLALNTAGDPLAGHIDTTVGVGMSGHSMGGMTTHAMLTAFPDPRIKAAIPMSCVDMGNPGGSVRANVLFIHGDRDPTCPYSSARQAYAELPAPKAFLTFLGGDHGNFFGNALSMRTFIDWMRWSLYGDTTARDRLTADATSSTTRWEFVPGSTVPPPTSTFYHLIAQHSGKVAEITGASTTAGAALVQWPSNGGSNQQFEFLDAGGGYFRIRARHSGLVLQVANNASGADITQQPDSNAASQQWRITDHGGGVISLVNRQSGLAMDVWENSTTDGVRISQYAYSGNPNQRFTRRPV</sequence>
<gene>
    <name evidence="4" type="ORF">GA0070216_1243</name>
</gene>
<dbReference type="OrthoDB" id="5243890at2"/>
<protein>
    <submittedName>
        <fullName evidence="4">Dienelactone hydrolase</fullName>
    </submittedName>
</protein>
<name>A0A1C5ARG3_9ACTN</name>
<dbReference type="InterPro" id="IPR035992">
    <property type="entry name" value="Ricin_B-like_lectins"/>
</dbReference>
<evidence type="ECO:0000313" key="4">
    <source>
        <dbReference type="EMBL" id="SCF47808.1"/>
    </source>
</evidence>
<dbReference type="CDD" id="cd00161">
    <property type="entry name" value="beta-trefoil_Ricin-like"/>
    <property type="match status" value="1"/>
</dbReference>
<dbReference type="Gene3D" id="3.40.50.1820">
    <property type="entry name" value="alpha/beta hydrolase"/>
    <property type="match status" value="1"/>
</dbReference>
<dbReference type="InterPro" id="IPR006311">
    <property type="entry name" value="TAT_signal"/>
</dbReference>
<dbReference type="Gene3D" id="2.80.10.50">
    <property type="match status" value="1"/>
</dbReference>
<organism evidence="4 5">
    <name type="scientific">Micromonospora matsumotoense</name>
    <dbReference type="NCBI Taxonomy" id="121616"/>
    <lineage>
        <taxon>Bacteria</taxon>
        <taxon>Bacillati</taxon>
        <taxon>Actinomycetota</taxon>
        <taxon>Actinomycetes</taxon>
        <taxon>Micromonosporales</taxon>
        <taxon>Micromonosporaceae</taxon>
        <taxon>Micromonospora</taxon>
    </lineage>
</organism>
<dbReference type="InterPro" id="IPR000772">
    <property type="entry name" value="Ricin_B_lectin"/>
</dbReference>
<dbReference type="EMBL" id="FMCU01000024">
    <property type="protein sequence ID" value="SCF47808.1"/>
    <property type="molecule type" value="Genomic_DNA"/>
</dbReference>
<dbReference type="Pfam" id="PF14200">
    <property type="entry name" value="RicinB_lectin_2"/>
    <property type="match status" value="2"/>
</dbReference>
<proteinExistence type="predicted"/>
<dbReference type="InterPro" id="IPR041127">
    <property type="entry name" value="PET_hydrolase/cutinase-like"/>
</dbReference>
<dbReference type="SUPFAM" id="SSF53474">
    <property type="entry name" value="alpha/beta-Hydrolases"/>
    <property type="match status" value="1"/>
</dbReference>
<evidence type="ECO:0000256" key="2">
    <source>
        <dbReference type="ARBA" id="ARBA00022801"/>
    </source>
</evidence>
<dbReference type="GO" id="GO:0016787">
    <property type="term" value="F:hydrolase activity"/>
    <property type="evidence" value="ECO:0007669"/>
    <property type="project" value="UniProtKB-KW"/>
</dbReference>
<feature type="domain" description="Ricin B lectin" evidence="3">
    <location>
        <begin position="304"/>
        <end position="439"/>
    </location>
</feature>
<dbReference type="Proteomes" id="UP000198797">
    <property type="component" value="Unassembled WGS sequence"/>
</dbReference>
<keyword evidence="2 4" id="KW-0378">Hydrolase</keyword>
<dbReference type="PROSITE" id="PS51318">
    <property type="entry name" value="TAT"/>
    <property type="match status" value="1"/>
</dbReference>
<dbReference type="PANTHER" id="PTHR43037:SF5">
    <property type="entry name" value="FERULOYL ESTERASE"/>
    <property type="match status" value="1"/>
</dbReference>
<dbReference type="AlphaFoldDB" id="A0A1C5ARG3"/>
<evidence type="ECO:0000259" key="3">
    <source>
        <dbReference type="SMART" id="SM00458"/>
    </source>
</evidence>
<evidence type="ECO:0000256" key="1">
    <source>
        <dbReference type="ARBA" id="ARBA00022729"/>
    </source>
</evidence>
<keyword evidence="1" id="KW-0732">Signal</keyword>
<dbReference type="RefSeq" id="WP_091253029.1">
    <property type="nucleotide sequence ID" value="NZ_FMCU01000024.1"/>
</dbReference>
<keyword evidence="5" id="KW-1185">Reference proteome</keyword>
<dbReference type="Pfam" id="PF12740">
    <property type="entry name" value="PETase"/>
    <property type="match status" value="1"/>
</dbReference>
<dbReference type="PANTHER" id="PTHR43037">
    <property type="entry name" value="UNNAMED PRODUCT-RELATED"/>
    <property type="match status" value="1"/>
</dbReference>
<dbReference type="SUPFAM" id="SSF50370">
    <property type="entry name" value="Ricin B-like lectins"/>
    <property type="match status" value="1"/>
</dbReference>
<dbReference type="InterPro" id="IPR050955">
    <property type="entry name" value="Plant_Biomass_Hydrol_Est"/>
</dbReference>
<accession>A0A1C5ARG3</accession>
<dbReference type="PROSITE" id="PS50231">
    <property type="entry name" value="RICIN_B_LECTIN"/>
    <property type="match status" value="1"/>
</dbReference>
<evidence type="ECO:0000313" key="5">
    <source>
        <dbReference type="Proteomes" id="UP000198797"/>
    </source>
</evidence>
<dbReference type="SMART" id="SM00458">
    <property type="entry name" value="RICIN"/>
    <property type="match status" value="1"/>
</dbReference>